<feature type="transmembrane region" description="Helical" evidence="6">
    <location>
        <begin position="385"/>
        <end position="406"/>
    </location>
</feature>
<feature type="transmembrane region" description="Helical" evidence="6">
    <location>
        <begin position="166"/>
        <end position="186"/>
    </location>
</feature>
<dbReference type="GO" id="GO:0005351">
    <property type="term" value="F:carbohydrate:proton symporter activity"/>
    <property type="evidence" value="ECO:0007669"/>
    <property type="project" value="TreeGrafter"/>
</dbReference>
<dbReference type="AlphaFoldDB" id="A0AAN6ZC18"/>
<evidence type="ECO:0000313" key="8">
    <source>
        <dbReference type="EMBL" id="KAK4132742.1"/>
    </source>
</evidence>
<evidence type="ECO:0000256" key="4">
    <source>
        <dbReference type="ARBA" id="ARBA00022989"/>
    </source>
</evidence>
<feature type="transmembrane region" description="Helical" evidence="6">
    <location>
        <begin position="198"/>
        <end position="225"/>
    </location>
</feature>
<feature type="transmembrane region" description="Helical" evidence="6">
    <location>
        <begin position="412"/>
        <end position="431"/>
    </location>
</feature>
<dbReference type="Gene3D" id="1.20.1250.20">
    <property type="entry name" value="MFS general substrate transporter like domains"/>
    <property type="match status" value="1"/>
</dbReference>
<feature type="transmembrane region" description="Helical" evidence="6">
    <location>
        <begin position="357"/>
        <end position="378"/>
    </location>
</feature>
<protein>
    <submittedName>
        <fullName evidence="8">MFS general substrate transporter</fullName>
    </submittedName>
</protein>
<dbReference type="Proteomes" id="UP001304895">
    <property type="component" value="Unassembled WGS sequence"/>
</dbReference>
<feature type="transmembrane region" description="Helical" evidence="6">
    <location>
        <begin position="56"/>
        <end position="83"/>
    </location>
</feature>
<dbReference type="InterPro" id="IPR005828">
    <property type="entry name" value="MFS_sugar_transport-like"/>
</dbReference>
<dbReference type="PROSITE" id="PS50850">
    <property type="entry name" value="MFS"/>
    <property type="match status" value="1"/>
</dbReference>
<dbReference type="Pfam" id="PF00083">
    <property type="entry name" value="Sugar_tr"/>
    <property type="match status" value="1"/>
</dbReference>
<feature type="domain" description="Major facilitator superfamily (MFS) profile" evidence="7">
    <location>
        <begin position="59"/>
        <end position="507"/>
    </location>
</feature>
<feature type="transmembrane region" description="Helical" evidence="6">
    <location>
        <begin position="485"/>
        <end position="503"/>
    </location>
</feature>
<dbReference type="EMBL" id="MU853416">
    <property type="protein sequence ID" value="KAK4132742.1"/>
    <property type="molecule type" value="Genomic_DNA"/>
</dbReference>
<keyword evidence="3 6" id="KW-0812">Transmembrane</keyword>
<evidence type="ECO:0000259" key="7">
    <source>
        <dbReference type="PROSITE" id="PS50850"/>
    </source>
</evidence>
<dbReference type="InterPro" id="IPR020846">
    <property type="entry name" value="MFS_dom"/>
</dbReference>
<evidence type="ECO:0000256" key="6">
    <source>
        <dbReference type="SAM" id="Phobius"/>
    </source>
</evidence>
<sequence length="544" mass="58455">MAVRDSDKEEAVVDLVETATGNVLSSSSDIGSSEELQTNEHAHLTLKESLKKWRTVVIYSLCMSSAILMYGYDYVIVGTVSAMPSFQQDFGVELNGKWILPSLWLGLWTFVSPGCSMVGAVAGGFCQDRVGRRWSLAVGSFLSAVGVAVCFVSNRPAGDAIDTRRAIFLVGKGFQGGAIGMVMATAQTHMSEMLPPNLRGPVLAFFPIFTLLGQVIGALVIFACLNHPDGYAIAFATQWPLSALPLIMAFVVPESPTYLTRKGCDAAAYTAQRRLDGRTVDVAETERTLQRLRAHVARERHLPAKATYRDSFRRGNLRRTLVVMFASIVPQLFGLTLLSKASYFIQIVGMKASLSVVVLIAGIVCGLLANIASLPVLARLGRRPLLMSGLSAAALLWGTMGIAGIWSGDVTVWYSAAVMILVIVVCGLGAWPAATIVCSETSALHLRAKAQGIAWFTAGAGNALYGFVLPYIFNPDQGDLGAKTGFVFTGLCLIGVAVTYFIVPEMKGRTPAEIDRMFELKLPAGQFVDWENPSAVPPANEDKV</sequence>
<evidence type="ECO:0000256" key="1">
    <source>
        <dbReference type="ARBA" id="ARBA00004141"/>
    </source>
</evidence>
<name>A0AAN6ZC18_9PEZI</name>
<feature type="transmembrane region" description="Helical" evidence="6">
    <location>
        <begin position="103"/>
        <end position="122"/>
    </location>
</feature>
<reference evidence="8" key="1">
    <citation type="journal article" date="2023" name="Mol. Phylogenet. Evol.">
        <title>Genome-scale phylogeny and comparative genomics of the fungal order Sordariales.</title>
        <authorList>
            <person name="Hensen N."/>
            <person name="Bonometti L."/>
            <person name="Westerberg I."/>
            <person name="Brannstrom I.O."/>
            <person name="Guillou S."/>
            <person name="Cros-Aarteil S."/>
            <person name="Calhoun S."/>
            <person name="Haridas S."/>
            <person name="Kuo A."/>
            <person name="Mondo S."/>
            <person name="Pangilinan J."/>
            <person name="Riley R."/>
            <person name="LaButti K."/>
            <person name="Andreopoulos B."/>
            <person name="Lipzen A."/>
            <person name="Chen C."/>
            <person name="Yan M."/>
            <person name="Daum C."/>
            <person name="Ng V."/>
            <person name="Clum A."/>
            <person name="Steindorff A."/>
            <person name="Ohm R.A."/>
            <person name="Martin F."/>
            <person name="Silar P."/>
            <person name="Natvig D.O."/>
            <person name="Lalanne C."/>
            <person name="Gautier V."/>
            <person name="Ament-Velasquez S.L."/>
            <person name="Kruys A."/>
            <person name="Hutchinson M.I."/>
            <person name="Powell A.J."/>
            <person name="Barry K."/>
            <person name="Miller A.N."/>
            <person name="Grigoriev I.V."/>
            <person name="Debuchy R."/>
            <person name="Gladieux P."/>
            <person name="Hiltunen Thoren M."/>
            <person name="Johannesson H."/>
        </authorList>
    </citation>
    <scope>NUCLEOTIDE SEQUENCE</scope>
    <source>
        <strain evidence="8">CBS 123565</strain>
    </source>
</reference>
<gene>
    <name evidence="8" type="ORF">BT67DRAFT_384703</name>
</gene>
<keyword evidence="4 6" id="KW-1133">Transmembrane helix</keyword>
<organism evidence="8 9">
    <name type="scientific">Trichocladium antarcticum</name>
    <dbReference type="NCBI Taxonomy" id="1450529"/>
    <lineage>
        <taxon>Eukaryota</taxon>
        <taxon>Fungi</taxon>
        <taxon>Dikarya</taxon>
        <taxon>Ascomycota</taxon>
        <taxon>Pezizomycotina</taxon>
        <taxon>Sordariomycetes</taxon>
        <taxon>Sordariomycetidae</taxon>
        <taxon>Sordariales</taxon>
        <taxon>Chaetomiaceae</taxon>
        <taxon>Trichocladium</taxon>
    </lineage>
</organism>
<reference evidence="8" key="2">
    <citation type="submission" date="2023-05" db="EMBL/GenBank/DDBJ databases">
        <authorList>
            <consortium name="Lawrence Berkeley National Laboratory"/>
            <person name="Steindorff A."/>
            <person name="Hensen N."/>
            <person name="Bonometti L."/>
            <person name="Westerberg I."/>
            <person name="Brannstrom I.O."/>
            <person name="Guillou S."/>
            <person name="Cros-Aarteil S."/>
            <person name="Calhoun S."/>
            <person name="Haridas S."/>
            <person name="Kuo A."/>
            <person name="Mondo S."/>
            <person name="Pangilinan J."/>
            <person name="Riley R."/>
            <person name="Labutti K."/>
            <person name="Andreopoulos B."/>
            <person name="Lipzen A."/>
            <person name="Chen C."/>
            <person name="Yanf M."/>
            <person name="Daum C."/>
            <person name="Ng V."/>
            <person name="Clum A."/>
            <person name="Ohm R."/>
            <person name="Martin F."/>
            <person name="Silar P."/>
            <person name="Natvig D."/>
            <person name="Lalanne C."/>
            <person name="Gautier V."/>
            <person name="Ament-Velasquez S.L."/>
            <person name="Kruys A."/>
            <person name="Hutchinson M.I."/>
            <person name="Powell A.J."/>
            <person name="Barry K."/>
            <person name="Miller A.N."/>
            <person name="Grigoriev I.V."/>
            <person name="Debuchy R."/>
            <person name="Gladieux P."/>
            <person name="Thoren M.H."/>
            <person name="Johannesson H."/>
        </authorList>
    </citation>
    <scope>NUCLEOTIDE SEQUENCE</scope>
    <source>
        <strain evidence="8">CBS 123565</strain>
    </source>
</reference>
<dbReference type="InterPro" id="IPR050360">
    <property type="entry name" value="MFS_Sugar_Transporters"/>
</dbReference>
<accession>A0AAN6ZC18</accession>
<evidence type="ECO:0000256" key="2">
    <source>
        <dbReference type="ARBA" id="ARBA00010992"/>
    </source>
</evidence>
<evidence type="ECO:0000256" key="5">
    <source>
        <dbReference type="ARBA" id="ARBA00023136"/>
    </source>
</evidence>
<proteinExistence type="inferred from homology"/>
<evidence type="ECO:0000313" key="9">
    <source>
        <dbReference type="Proteomes" id="UP001304895"/>
    </source>
</evidence>
<dbReference type="PANTHER" id="PTHR48022">
    <property type="entry name" value="PLASTIDIC GLUCOSE TRANSPORTER 4"/>
    <property type="match status" value="1"/>
</dbReference>
<dbReference type="InterPro" id="IPR036259">
    <property type="entry name" value="MFS_trans_sf"/>
</dbReference>
<feature type="transmembrane region" description="Helical" evidence="6">
    <location>
        <begin position="321"/>
        <end position="345"/>
    </location>
</feature>
<feature type="transmembrane region" description="Helical" evidence="6">
    <location>
        <begin position="452"/>
        <end position="473"/>
    </location>
</feature>
<keyword evidence="5 6" id="KW-0472">Membrane</keyword>
<comment type="subcellular location">
    <subcellularLocation>
        <location evidence="1">Membrane</location>
        <topology evidence="1">Multi-pass membrane protein</topology>
    </subcellularLocation>
</comment>
<evidence type="ECO:0000256" key="3">
    <source>
        <dbReference type="ARBA" id="ARBA00022692"/>
    </source>
</evidence>
<keyword evidence="9" id="KW-1185">Reference proteome</keyword>
<dbReference type="PANTHER" id="PTHR48022:SF41">
    <property type="entry name" value="MAJOR FACILITATOR SUPERFAMILY (MFS) PROFILE DOMAIN-CONTAINING PROTEIN"/>
    <property type="match status" value="1"/>
</dbReference>
<comment type="caution">
    <text evidence="8">The sequence shown here is derived from an EMBL/GenBank/DDBJ whole genome shotgun (WGS) entry which is preliminary data.</text>
</comment>
<comment type="similarity">
    <text evidence="2">Belongs to the major facilitator superfamily. Sugar transporter (TC 2.A.1.1) family.</text>
</comment>
<dbReference type="SUPFAM" id="SSF103473">
    <property type="entry name" value="MFS general substrate transporter"/>
    <property type="match status" value="1"/>
</dbReference>
<dbReference type="GO" id="GO:0016020">
    <property type="term" value="C:membrane"/>
    <property type="evidence" value="ECO:0007669"/>
    <property type="project" value="UniProtKB-SubCell"/>
</dbReference>